<feature type="transmembrane region" description="Helical" evidence="9">
    <location>
        <begin position="333"/>
        <end position="352"/>
    </location>
</feature>
<organism evidence="10 11">
    <name type="scientific">Basilea psittacipulmonis DSM 24701</name>
    <dbReference type="NCBI Taxonomy" id="1072685"/>
    <lineage>
        <taxon>Bacteria</taxon>
        <taxon>Pseudomonadati</taxon>
        <taxon>Pseudomonadota</taxon>
        <taxon>Betaproteobacteria</taxon>
        <taxon>Burkholderiales</taxon>
        <taxon>Alcaligenaceae</taxon>
        <taxon>Basilea</taxon>
    </lineage>
</organism>
<name>A0A077DIL0_9BURK</name>
<comment type="subcellular location">
    <subcellularLocation>
        <location evidence="9">Cell membrane</location>
        <topology evidence="9">Multi-pass membrane protein</topology>
    </subcellularLocation>
    <subcellularLocation>
        <location evidence="1">Membrane</location>
        <topology evidence="1">Multi-pass membrane protein</topology>
    </subcellularLocation>
</comment>
<dbReference type="InterPro" id="IPR001991">
    <property type="entry name" value="Na-dicarboxylate_symporter"/>
</dbReference>
<feature type="transmembrane region" description="Helical" evidence="9">
    <location>
        <begin position="261"/>
        <end position="280"/>
    </location>
</feature>
<dbReference type="GO" id="GO:0005295">
    <property type="term" value="F:neutral L-amino acid:sodium symporter activity"/>
    <property type="evidence" value="ECO:0007669"/>
    <property type="project" value="TreeGrafter"/>
</dbReference>
<evidence type="ECO:0000313" key="10">
    <source>
        <dbReference type="EMBL" id="AIL33307.1"/>
    </source>
</evidence>
<dbReference type="EMBL" id="CP009238">
    <property type="protein sequence ID" value="AIL33307.1"/>
    <property type="molecule type" value="Genomic_DNA"/>
</dbReference>
<dbReference type="PANTHER" id="PTHR42865">
    <property type="entry name" value="PROTON/GLUTAMATE-ASPARTATE SYMPORTER"/>
    <property type="match status" value="1"/>
</dbReference>
<dbReference type="SUPFAM" id="SSF118215">
    <property type="entry name" value="Proton glutamate symport protein"/>
    <property type="match status" value="1"/>
</dbReference>
<dbReference type="GO" id="GO:0032329">
    <property type="term" value="P:serine transport"/>
    <property type="evidence" value="ECO:0007669"/>
    <property type="project" value="InterPro"/>
</dbReference>
<keyword evidence="3 9" id="KW-1003">Cell membrane</keyword>
<dbReference type="eggNOG" id="COG3633">
    <property type="taxonomic scope" value="Bacteria"/>
</dbReference>
<feature type="transmembrane region" description="Helical" evidence="9">
    <location>
        <begin position="51"/>
        <end position="68"/>
    </location>
</feature>
<feature type="transmembrane region" description="Helical" evidence="9">
    <location>
        <begin position="80"/>
        <end position="100"/>
    </location>
</feature>
<dbReference type="AlphaFoldDB" id="A0A077DIL0"/>
<evidence type="ECO:0000256" key="6">
    <source>
        <dbReference type="ARBA" id="ARBA00022970"/>
    </source>
</evidence>
<gene>
    <name evidence="9" type="primary">sstT</name>
    <name evidence="10" type="ORF">IX83_08345</name>
</gene>
<reference evidence="10 11" key="1">
    <citation type="journal article" date="2014" name="BMC Genomics">
        <title>A genomic perspective on a new bacterial genus and species from the Alcaligenaceae family, Basilea psittacipulmonis.</title>
        <authorList>
            <person name="Whiteson K.L."/>
            <person name="Hernandez D."/>
            <person name="Lazarevic V."/>
            <person name="Gaia N."/>
            <person name="Farinelli L."/>
            <person name="Francois P."/>
            <person name="Pilo P."/>
            <person name="Frey J."/>
            <person name="Schrenzel J."/>
        </authorList>
    </citation>
    <scope>NUCLEOTIDE SEQUENCE [LARGE SCALE GENOMIC DNA]</scope>
    <source>
        <strain evidence="10 11">DSM 24701</strain>
    </source>
</reference>
<dbReference type="NCBIfam" id="NF010151">
    <property type="entry name" value="PRK13628.1"/>
    <property type="match status" value="1"/>
</dbReference>
<protein>
    <recommendedName>
        <fullName evidence="9">Serine/threonine transporter SstT</fullName>
    </recommendedName>
    <alternativeName>
        <fullName evidence="9">Na(+)/serine-threonine symporter</fullName>
    </alternativeName>
</protein>
<evidence type="ECO:0000256" key="9">
    <source>
        <dbReference type="HAMAP-Rule" id="MF_01582"/>
    </source>
</evidence>
<evidence type="ECO:0000256" key="3">
    <source>
        <dbReference type="ARBA" id="ARBA00022475"/>
    </source>
</evidence>
<keyword evidence="2 9" id="KW-0813">Transport</keyword>
<feature type="transmembrane region" description="Helical" evidence="9">
    <location>
        <begin position="136"/>
        <end position="158"/>
    </location>
</feature>
<dbReference type="InterPro" id="IPR036458">
    <property type="entry name" value="Na:dicarbo_symporter_sf"/>
</dbReference>
<dbReference type="PANTHER" id="PTHR42865:SF8">
    <property type="entry name" value="SERINE_THREONINE TRANSPORTER SSTT"/>
    <property type="match status" value="1"/>
</dbReference>
<dbReference type="STRING" id="1072685.IX83_08345"/>
<dbReference type="OrthoDB" id="9768885at2"/>
<feature type="transmembrane region" description="Helical" evidence="9">
    <location>
        <begin position="226"/>
        <end position="249"/>
    </location>
</feature>
<comment type="catalytic activity">
    <reaction evidence="9">
        <text>L-serine(in) + Na(+)(in) = L-serine(out) + Na(+)(out)</text>
        <dbReference type="Rhea" id="RHEA:29575"/>
        <dbReference type="ChEBI" id="CHEBI:29101"/>
        <dbReference type="ChEBI" id="CHEBI:33384"/>
    </reaction>
</comment>
<feature type="transmembrane region" description="Helical" evidence="9">
    <location>
        <begin position="179"/>
        <end position="199"/>
    </location>
</feature>
<evidence type="ECO:0000313" key="11">
    <source>
        <dbReference type="Proteomes" id="UP000028945"/>
    </source>
</evidence>
<accession>A0A077DIL0</accession>
<evidence type="ECO:0000256" key="4">
    <source>
        <dbReference type="ARBA" id="ARBA00022692"/>
    </source>
</evidence>
<dbReference type="HAMAP" id="MF_01582">
    <property type="entry name" value="Ser_Thr_transp_SstT"/>
    <property type="match status" value="1"/>
</dbReference>
<sequence length="416" mass="43479">MSELLRKITNGNLVIQILLGIVLGVIWATALPEYASHVGFLGTFFVKALKAIAPILVFILITHAIAQHKEGQQTNLRKIIVLYIFGTLLAAIVAAVVSYIHPVHLNIAVAGQGSNPPQDVTVVLMNLLMNMAVNPVTALAEGNYIGILTWAILAGLVLRRHEGPTKVLMDNGAEVISVIVGWVVRLAPIGVFGLVAQAIHDVNTGSVVVAGKTLTGWDLLSGYAELVAVLLIAMLIVALVVNPIIVFAVTKRNPFPLVFKCLLRSGISAFFMRSSAANIPVNMQLCRELNLKEETYSISIPLGATINMAGAAITITVMALAAAYTVGVEVHPITAIVLCVIATLGACGASGVPGGSLLLIPMACSMLGIDGDIAASVIGVGYIIGVIQDSAETALNSSTDVLFTAAADDASLNQKV</sequence>
<evidence type="ECO:0000256" key="8">
    <source>
        <dbReference type="ARBA" id="ARBA00023136"/>
    </source>
</evidence>
<keyword evidence="11" id="KW-1185">Reference proteome</keyword>
<dbReference type="Proteomes" id="UP000028945">
    <property type="component" value="Chromosome"/>
</dbReference>
<keyword evidence="8 9" id="KW-0472">Membrane</keyword>
<keyword evidence="10" id="KW-0418">Kinase</keyword>
<keyword evidence="5 9" id="KW-0769">Symport</keyword>
<feature type="transmembrane region" description="Helical" evidence="9">
    <location>
        <begin position="12"/>
        <end position="31"/>
    </location>
</feature>
<dbReference type="Pfam" id="PF00375">
    <property type="entry name" value="SDF"/>
    <property type="match status" value="1"/>
</dbReference>
<dbReference type="KEGG" id="bpsi:IX83_08345"/>
<dbReference type="HOGENOM" id="CLU_044581_0_0_4"/>
<dbReference type="InterPro" id="IPR023025">
    <property type="entry name" value="Ser_Thr_transp_SstT"/>
</dbReference>
<dbReference type="Gene3D" id="1.10.3860.10">
    <property type="entry name" value="Sodium:dicarboxylate symporter"/>
    <property type="match status" value="1"/>
</dbReference>
<evidence type="ECO:0000256" key="5">
    <source>
        <dbReference type="ARBA" id="ARBA00022847"/>
    </source>
</evidence>
<comment type="similarity">
    <text evidence="9">Belongs to the dicarboxylate/amino acid:cation symporter (DAACS) (TC 2.A.23) family.</text>
</comment>
<dbReference type="GO" id="GO:0004674">
    <property type="term" value="F:protein serine/threonine kinase activity"/>
    <property type="evidence" value="ECO:0007669"/>
    <property type="project" value="UniProtKB-KW"/>
</dbReference>
<dbReference type="RefSeq" id="WP_038501220.1">
    <property type="nucleotide sequence ID" value="NZ_AFWK01000097.1"/>
</dbReference>
<keyword evidence="4 9" id="KW-0812">Transmembrane</keyword>
<keyword evidence="10" id="KW-0723">Serine/threonine-protein kinase</keyword>
<keyword evidence="10" id="KW-0808">Transferase</keyword>
<evidence type="ECO:0000256" key="2">
    <source>
        <dbReference type="ARBA" id="ARBA00022448"/>
    </source>
</evidence>
<comment type="catalytic activity">
    <reaction evidence="9">
        <text>L-threonine(in) + Na(+)(in) = L-threonine(out) + Na(+)(out)</text>
        <dbReference type="Rhea" id="RHEA:69999"/>
        <dbReference type="ChEBI" id="CHEBI:29101"/>
        <dbReference type="ChEBI" id="CHEBI:57926"/>
    </reaction>
</comment>
<feature type="transmembrane region" description="Helical" evidence="9">
    <location>
        <begin position="300"/>
        <end position="326"/>
    </location>
</feature>
<dbReference type="PRINTS" id="PR00173">
    <property type="entry name" value="EDTRNSPORT"/>
</dbReference>
<dbReference type="GO" id="GO:0005886">
    <property type="term" value="C:plasma membrane"/>
    <property type="evidence" value="ECO:0007669"/>
    <property type="project" value="UniProtKB-SubCell"/>
</dbReference>
<keyword evidence="6 9" id="KW-0029">Amino-acid transport</keyword>
<evidence type="ECO:0000256" key="7">
    <source>
        <dbReference type="ARBA" id="ARBA00022989"/>
    </source>
</evidence>
<dbReference type="GO" id="GO:0015826">
    <property type="term" value="P:threonine transport"/>
    <property type="evidence" value="ECO:0007669"/>
    <property type="project" value="InterPro"/>
</dbReference>
<proteinExistence type="inferred from homology"/>
<comment type="function">
    <text evidence="9">Involved in the import of serine and threonine into the cell, with the concomitant import of sodium (symport system).</text>
</comment>
<keyword evidence="7 9" id="KW-1133">Transmembrane helix</keyword>
<evidence type="ECO:0000256" key="1">
    <source>
        <dbReference type="ARBA" id="ARBA00004141"/>
    </source>
</evidence>